<dbReference type="SUPFAM" id="SSF56935">
    <property type="entry name" value="Porins"/>
    <property type="match status" value="1"/>
</dbReference>
<comment type="caution">
    <text evidence="2">The sequence shown here is derived from an EMBL/GenBank/DDBJ whole genome shotgun (WGS) entry which is preliminary data.</text>
</comment>
<gene>
    <name evidence="2" type="ORF">BC659_0986</name>
</gene>
<evidence type="ECO:0000313" key="2">
    <source>
        <dbReference type="EMBL" id="TDO28904.1"/>
    </source>
</evidence>
<dbReference type="AlphaFoldDB" id="A0A4R6J129"/>
<evidence type="ECO:0000313" key="3">
    <source>
        <dbReference type="Proteomes" id="UP000295741"/>
    </source>
</evidence>
<dbReference type="InterPro" id="IPR023614">
    <property type="entry name" value="Porin_dom_sf"/>
</dbReference>
<accession>A0A4R6J129</accession>
<proteinExistence type="predicted"/>
<dbReference type="EMBL" id="SNWP01000010">
    <property type="protein sequence ID" value="TDO28904.1"/>
    <property type="molecule type" value="Genomic_DNA"/>
</dbReference>
<feature type="chain" id="PRO_5020573675" evidence="1">
    <location>
        <begin position="20"/>
        <end position="406"/>
    </location>
</feature>
<dbReference type="RefSeq" id="WP_211340701.1">
    <property type="nucleotide sequence ID" value="NZ_SNWP01000010.1"/>
</dbReference>
<keyword evidence="1" id="KW-0732">Signal</keyword>
<sequence>MTRLWMSALLVLISIMCFSQPVKDSSKTTTKPTAEKKWFETVSVRGYVQIRYNRLLETNPDLGNEQGDRSWGKNGGFFMRRARIIFFGQISKQVYFYFQPDFASSASSTSLHFGQIRDAYIDLGVDVKNEFRFRIGQSKIPYGFENMQSSQNRLPLDRNDALNSAVANERDMGVFFYWAPTKQRELFSSLVRDGLKGSGDYGVFALGAYNGQTANRPEQNDRLHVVTRLTYPMAVGNQIIEPSIQAYTGKYVVTRDQTNIGTKVKQDRNYLDQRLAGTFVLYPKPFGILAEYTIGKGPEFNPATDSIETRSLHGGYVTLSYMMKNKQQQIFIPFIRGQYYNGGKKHEQDARRHRVKELEIGIEWQPVKQFELVAMYTISSRRYEDFALQNNLQKGSLLRLQAQLNF</sequence>
<name>A0A4R6J129_9BACT</name>
<dbReference type="Pfam" id="PF07396">
    <property type="entry name" value="Porin_O_P"/>
    <property type="match status" value="1"/>
</dbReference>
<feature type="signal peptide" evidence="1">
    <location>
        <begin position="1"/>
        <end position="19"/>
    </location>
</feature>
<organism evidence="2 3">
    <name type="scientific">Sediminibacterium goheungense</name>
    <dbReference type="NCBI Taxonomy" id="1086393"/>
    <lineage>
        <taxon>Bacteria</taxon>
        <taxon>Pseudomonadati</taxon>
        <taxon>Bacteroidota</taxon>
        <taxon>Chitinophagia</taxon>
        <taxon>Chitinophagales</taxon>
        <taxon>Chitinophagaceae</taxon>
        <taxon>Sediminibacterium</taxon>
    </lineage>
</organism>
<dbReference type="Proteomes" id="UP000295741">
    <property type="component" value="Unassembled WGS sequence"/>
</dbReference>
<keyword evidence="3" id="KW-1185">Reference proteome</keyword>
<evidence type="ECO:0000256" key="1">
    <source>
        <dbReference type="SAM" id="SignalP"/>
    </source>
</evidence>
<dbReference type="InterPro" id="IPR010870">
    <property type="entry name" value="Porin_O/P"/>
</dbReference>
<reference evidence="2 3" key="1">
    <citation type="submission" date="2019-03" db="EMBL/GenBank/DDBJ databases">
        <title>Genomic Encyclopedia of Archaeal and Bacterial Type Strains, Phase II (KMG-II): from individual species to whole genera.</title>
        <authorList>
            <person name="Goeker M."/>
        </authorList>
    </citation>
    <scope>NUCLEOTIDE SEQUENCE [LARGE SCALE GENOMIC DNA]</scope>
    <source>
        <strain evidence="2 3">DSM 28323</strain>
    </source>
</reference>
<dbReference type="Gene3D" id="2.40.160.10">
    <property type="entry name" value="Porin"/>
    <property type="match status" value="1"/>
</dbReference>
<protein>
    <submittedName>
        <fullName evidence="2">Phosphate-selective porin O/P</fullName>
    </submittedName>
</protein>